<gene>
    <name evidence="1" type="ORF">CY35_07G099900</name>
</gene>
<evidence type="ECO:0000313" key="1">
    <source>
        <dbReference type="EMBL" id="KAH9557730.1"/>
    </source>
</evidence>
<dbReference type="Proteomes" id="UP000828922">
    <property type="component" value="Linkage Group LG07"/>
</dbReference>
<comment type="caution">
    <text evidence="1">The sequence shown here is derived from an EMBL/GenBank/DDBJ whole genome shotgun (WGS) entry which is preliminary data.</text>
</comment>
<dbReference type="EMBL" id="CM038913">
    <property type="protein sequence ID" value="KAH9557730.1"/>
    <property type="molecule type" value="Genomic_DNA"/>
</dbReference>
<name>A0ACB8HPQ6_9BRYO</name>
<accession>A0ACB8HPQ6</accession>
<protein>
    <submittedName>
        <fullName evidence="1">Uncharacterized protein</fullName>
    </submittedName>
</protein>
<reference evidence="2" key="1">
    <citation type="journal article" date="2022" name="New Phytol.">
        <title>Phylogenomic structure and speciation in an emerging model: the Sphagnum magellanicum complex (Bryophyta).</title>
        <authorList>
            <person name="Shaw A.J."/>
            <person name="Piatkowski B."/>
            <person name="Duffy A.M."/>
            <person name="Aguero B."/>
            <person name="Imwattana K."/>
            <person name="Nieto-Lugilde M."/>
            <person name="Healey A."/>
            <person name="Weston D.J."/>
            <person name="Patel M.N."/>
            <person name="Schmutz J."/>
            <person name="Grimwood J."/>
            <person name="Yavitt J.B."/>
            <person name="Hassel K."/>
            <person name="Stenoien H.K."/>
            <person name="Flatberg K.I."/>
            <person name="Bickford C.P."/>
            <person name="Hicks K.A."/>
        </authorList>
    </citation>
    <scope>NUCLEOTIDE SEQUENCE [LARGE SCALE GENOMIC DNA]</scope>
</reference>
<evidence type="ECO:0000313" key="2">
    <source>
        <dbReference type="Proteomes" id="UP000828922"/>
    </source>
</evidence>
<proteinExistence type="predicted"/>
<organism evidence="1 2">
    <name type="scientific">Sphagnum magellanicum</name>
    <dbReference type="NCBI Taxonomy" id="128215"/>
    <lineage>
        <taxon>Eukaryota</taxon>
        <taxon>Viridiplantae</taxon>
        <taxon>Streptophyta</taxon>
        <taxon>Embryophyta</taxon>
        <taxon>Bryophyta</taxon>
        <taxon>Sphagnophytina</taxon>
        <taxon>Sphagnopsida</taxon>
        <taxon>Sphagnales</taxon>
        <taxon>Sphagnaceae</taxon>
        <taxon>Sphagnum</taxon>
    </lineage>
</organism>
<keyword evidence="2" id="KW-1185">Reference proteome</keyword>
<sequence>MKGFFSNYYFTGSRTTTCTSLRVLLVCRSRHAREKAFENSAAERCGFSSGQCLFFSQGAASPRWLYTMAWRMMSSLCHPIQLQGI</sequence>